<evidence type="ECO:0000313" key="5">
    <source>
        <dbReference type="Proteomes" id="UP001154111"/>
    </source>
</evidence>
<evidence type="ECO:0000313" key="4">
    <source>
        <dbReference type="Proteomes" id="UP001154095"/>
    </source>
</evidence>
<dbReference type="Proteomes" id="UP001154095">
    <property type="component" value="Chromosome"/>
</dbReference>
<protein>
    <submittedName>
        <fullName evidence="3">Signal peptidase II</fullName>
        <ecNumber evidence="3">3.4.23.36</ecNumber>
    </submittedName>
</protein>
<dbReference type="EMBL" id="OW659496">
    <property type="protein sequence ID" value="CAH2763263.1"/>
    <property type="molecule type" value="Genomic_DNA"/>
</dbReference>
<feature type="transmembrane region" description="Helical" evidence="1">
    <location>
        <begin position="64"/>
        <end position="84"/>
    </location>
</feature>
<evidence type="ECO:0000313" key="2">
    <source>
        <dbReference type="EMBL" id="CAH2763263.1"/>
    </source>
</evidence>
<dbReference type="RefSeq" id="WP_254006749.1">
    <property type="nucleotide sequence ID" value="NZ_OW659477.1"/>
</dbReference>
<keyword evidence="4" id="KW-1185">Reference proteome</keyword>
<keyword evidence="1" id="KW-1133">Transmembrane helix</keyword>
<dbReference type="GO" id="GO:0006508">
    <property type="term" value="P:proteolysis"/>
    <property type="evidence" value="ECO:0007669"/>
    <property type="project" value="InterPro"/>
</dbReference>
<evidence type="ECO:0000313" key="3">
    <source>
        <dbReference type="EMBL" id="CAH2763301.1"/>
    </source>
</evidence>
<keyword evidence="1" id="KW-0812">Transmembrane</keyword>
<dbReference type="Pfam" id="PF01252">
    <property type="entry name" value="Peptidase_A8"/>
    <property type="match status" value="1"/>
</dbReference>
<sequence>MKTMLWVLGFLIVDQGSKYYVASTLNQSTLYLWGDSLQIHPQFNQNLSWINHFMKDTFNISMSAHFMLLMRIALFIFTIMYLIYHMGIDNRRLDSHYRISVALITSATLASILDQTLWGGSLNWIQYTTQSLSQFSFDLKDVFLDVGLISLVGAMLINHEGRLSEIIFLRNRVN</sequence>
<dbReference type="Proteomes" id="UP001154111">
    <property type="component" value="Chromosome"/>
</dbReference>
<keyword evidence="3" id="KW-0378">Hydrolase</keyword>
<name>A0AAU9VHW3_9FIRM</name>
<proteinExistence type="predicted"/>
<dbReference type="EMBL" id="OW659477">
    <property type="protein sequence ID" value="CAH2763301.1"/>
    <property type="molecule type" value="Genomic_DNA"/>
</dbReference>
<gene>
    <name evidence="3" type="primary">lspA_2</name>
    <name evidence="3" type="ORF">ERYAMS2_01657</name>
    <name evidence="2" type="ORF">ERYAMS_01362</name>
</gene>
<dbReference type="EC" id="3.4.23.36" evidence="3"/>
<reference evidence="3" key="1">
    <citation type="submission" date="2022-04" db="EMBL/GenBank/DDBJ databases">
        <authorList>
            <person name="Forde T."/>
        </authorList>
    </citation>
    <scope>NUCLEOTIDE SEQUENCE</scope>
    <source>
        <strain evidence="3">A18Y016a</strain>
        <strain evidence="2">A18Y020d</strain>
    </source>
</reference>
<dbReference type="GO" id="GO:0016020">
    <property type="term" value="C:membrane"/>
    <property type="evidence" value="ECO:0007669"/>
    <property type="project" value="InterPro"/>
</dbReference>
<accession>A0AAU9VHW3</accession>
<evidence type="ECO:0000256" key="1">
    <source>
        <dbReference type="SAM" id="Phobius"/>
    </source>
</evidence>
<dbReference type="InterPro" id="IPR001872">
    <property type="entry name" value="Peptidase_A8"/>
</dbReference>
<dbReference type="GO" id="GO:0004190">
    <property type="term" value="F:aspartic-type endopeptidase activity"/>
    <property type="evidence" value="ECO:0007669"/>
    <property type="project" value="UniProtKB-EC"/>
</dbReference>
<keyword evidence="1" id="KW-0472">Membrane</keyword>
<dbReference type="AlphaFoldDB" id="A0AAU9VHW3"/>
<organism evidence="3 5">
    <name type="scientific">Erysipelothrix amsterdamensis</name>
    <dbReference type="NCBI Taxonomy" id="2929157"/>
    <lineage>
        <taxon>Bacteria</taxon>
        <taxon>Bacillati</taxon>
        <taxon>Bacillota</taxon>
        <taxon>Erysipelotrichia</taxon>
        <taxon>Erysipelotrichales</taxon>
        <taxon>Erysipelotrichaceae</taxon>
        <taxon>Erysipelothrix</taxon>
    </lineage>
</organism>